<name>A0A1G6R300_9BACT</name>
<dbReference type="OrthoDB" id="1261250at2"/>
<reference evidence="1 2" key="1">
    <citation type="submission" date="2016-09" db="EMBL/GenBank/DDBJ databases">
        <authorList>
            <person name="Capua I."/>
            <person name="De Benedictis P."/>
            <person name="Joannis T."/>
            <person name="Lombin L.H."/>
            <person name="Cattoli G."/>
        </authorList>
    </citation>
    <scope>NUCLEOTIDE SEQUENCE [LARGE SCALE GENOMIC DNA]</scope>
    <source>
        <strain evidence="1 2">A7P-90m</strain>
    </source>
</reference>
<gene>
    <name evidence="1" type="ORF">SAMN05216323_106910</name>
</gene>
<proteinExistence type="predicted"/>
<keyword evidence="2" id="KW-1185">Reference proteome</keyword>
<dbReference type="EMBL" id="FMYP01000069">
    <property type="protein sequence ID" value="SDC98992.1"/>
    <property type="molecule type" value="Genomic_DNA"/>
</dbReference>
<dbReference type="STRING" id="1640674.SAMN05216323_106910"/>
<dbReference type="Proteomes" id="UP000199452">
    <property type="component" value="Unassembled WGS sequence"/>
</dbReference>
<accession>A0A1G6R300</accession>
<sequence>MTELDKAIQNNRNISSFSQLCEVIQDAEYLAESDKAEFKKIREVASDFNNWNFPDLAIGCTVTQQRLKHTFNLSDESIAAIVKFVSYDWR</sequence>
<dbReference type="RefSeq" id="WP_092440277.1">
    <property type="nucleotide sequence ID" value="NZ_FMYP01000069.1"/>
</dbReference>
<dbReference type="AlphaFoldDB" id="A0A1G6R300"/>
<evidence type="ECO:0000313" key="1">
    <source>
        <dbReference type="EMBL" id="SDC98992.1"/>
    </source>
</evidence>
<organism evidence="1 2">
    <name type="scientific">Williamwhitmania taraxaci</name>
    <dbReference type="NCBI Taxonomy" id="1640674"/>
    <lineage>
        <taxon>Bacteria</taxon>
        <taxon>Pseudomonadati</taxon>
        <taxon>Bacteroidota</taxon>
        <taxon>Bacteroidia</taxon>
        <taxon>Bacteroidales</taxon>
        <taxon>Williamwhitmaniaceae</taxon>
        <taxon>Williamwhitmania</taxon>
    </lineage>
</organism>
<protein>
    <submittedName>
        <fullName evidence="1">Uncharacterized protein</fullName>
    </submittedName>
</protein>
<evidence type="ECO:0000313" key="2">
    <source>
        <dbReference type="Proteomes" id="UP000199452"/>
    </source>
</evidence>